<evidence type="ECO:0000313" key="3">
    <source>
        <dbReference type="Proteomes" id="UP000799640"/>
    </source>
</evidence>
<feature type="compositionally biased region" description="Basic and acidic residues" evidence="1">
    <location>
        <begin position="36"/>
        <end position="45"/>
    </location>
</feature>
<feature type="region of interest" description="Disordered" evidence="1">
    <location>
        <begin position="30"/>
        <end position="57"/>
    </location>
</feature>
<accession>A0A6G1HPS5</accession>
<dbReference type="Proteomes" id="UP000799640">
    <property type="component" value="Unassembled WGS sequence"/>
</dbReference>
<protein>
    <submittedName>
        <fullName evidence="2">Uncharacterized protein</fullName>
    </submittedName>
</protein>
<evidence type="ECO:0000256" key="1">
    <source>
        <dbReference type="SAM" id="MobiDB-lite"/>
    </source>
</evidence>
<dbReference type="EMBL" id="ML996701">
    <property type="protein sequence ID" value="KAF2398053.1"/>
    <property type="molecule type" value="Genomic_DNA"/>
</dbReference>
<proteinExistence type="predicted"/>
<sequence>MGEKATSLHAALIHLNILMNIWRTTPKKLRPATAPERTRWQRDSFSKAGRAAQGCGARAHRRRDWRRNLSDGKLYVREPLRLRLFDKGIIGAGCVVVREAAHGAARSFEWLKLCFAILISNSDDCLGNHTATTLLRAFRLRDDTANYMAASAGANLKRRNLCRTCRYVPRYARAEPGIARSAVWNAQREITAGEGGPRPGRLRYLTPHRAAALTGAPFGTGASVQTALRTHHSLPASGVVAKEHLPSIRSTPSRPKGCAGERCKLLTGGLESLHCAAMRCGCWMGCMRARTRARIAC</sequence>
<organism evidence="2 3">
    <name type="scientific">Trichodelitschia bisporula</name>
    <dbReference type="NCBI Taxonomy" id="703511"/>
    <lineage>
        <taxon>Eukaryota</taxon>
        <taxon>Fungi</taxon>
        <taxon>Dikarya</taxon>
        <taxon>Ascomycota</taxon>
        <taxon>Pezizomycotina</taxon>
        <taxon>Dothideomycetes</taxon>
        <taxon>Dothideomycetes incertae sedis</taxon>
        <taxon>Phaeotrichales</taxon>
        <taxon>Phaeotrichaceae</taxon>
        <taxon>Trichodelitschia</taxon>
    </lineage>
</organism>
<feature type="compositionally biased region" description="Low complexity" evidence="1">
    <location>
        <begin position="48"/>
        <end position="57"/>
    </location>
</feature>
<dbReference type="AlphaFoldDB" id="A0A6G1HPS5"/>
<reference evidence="2" key="1">
    <citation type="journal article" date="2020" name="Stud. Mycol.">
        <title>101 Dothideomycetes genomes: a test case for predicting lifestyles and emergence of pathogens.</title>
        <authorList>
            <person name="Haridas S."/>
            <person name="Albert R."/>
            <person name="Binder M."/>
            <person name="Bloem J."/>
            <person name="Labutti K."/>
            <person name="Salamov A."/>
            <person name="Andreopoulos B."/>
            <person name="Baker S."/>
            <person name="Barry K."/>
            <person name="Bills G."/>
            <person name="Bluhm B."/>
            <person name="Cannon C."/>
            <person name="Castanera R."/>
            <person name="Culley D."/>
            <person name="Daum C."/>
            <person name="Ezra D."/>
            <person name="Gonzalez J."/>
            <person name="Henrissat B."/>
            <person name="Kuo A."/>
            <person name="Liang C."/>
            <person name="Lipzen A."/>
            <person name="Lutzoni F."/>
            <person name="Magnuson J."/>
            <person name="Mondo S."/>
            <person name="Nolan M."/>
            <person name="Ohm R."/>
            <person name="Pangilinan J."/>
            <person name="Park H.-J."/>
            <person name="Ramirez L."/>
            <person name="Alfaro M."/>
            <person name="Sun H."/>
            <person name="Tritt A."/>
            <person name="Yoshinaga Y."/>
            <person name="Zwiers L.-H."/>
            <person name="Turgeon B."/>
            <person name="Goodwin S."/>
            <person name="Spatafora J."/>
            <person name="Crous P."/>
            <person name="Grigoriev I."/>
        </authorList>
    </citation>
    <scope>NUCLEOTIDE SEQUENCE</scope>
    <source>
        <strain evidence="2">CBS 262.69</strain>
    </source>
</reference>
<keyword evidence="3" id="KW-1185">Reference proteome</keyword>
<name>A0A6G1HPS5_9PEZI</name>
<gene>
    <name evidence="2" type="ORF">EJ06DRAFT_550529</name>
</gene>
<evidence type="ECO:0000313" key="2">
    <source>
        <dbReference type="EMBL" id="KAF2398053.1"/>
    </source>
</evidence>